<dbReference type="PANTHER" id="PTHR39210:SF1">
    <property type="entry name" value="HEPARIN-SULFATE LYASE"/>
    <property type="match status" value="1"/>
</dbReference>
<feature type="domain" description="Heparinase II/III-like C-terminal" evidence="6">
    <location>
        <begin position="401"/>
        <end position="557"/>
    </location>
</feature>
<evidence type="ECO:0000256" key="2">
    <source>
        <dbReference type="ARBA" id="ARBA00022729"/>
    </source>
</evidence>
<dbReference type="InterPro" id="IPR013783">
    <property type="entry name" value="Ig-like_fold"/>
</dbReference>
<dbReference type="Gene3D" id="1.50.10.100">
    <property type="entry name" value="Chondroitin AC/alginate lyase"/>
    <property type="match status" value="1"/>
</dbReference>
<proteinExistence type="predicted"/>
<dbReference type="Gene3D" id="2.70.98.70">
    <property type="match status" value="1"/>
</dbReference>
<sequence>MKQLAFLLAAVCWFLGLTCHAQTGAWLPAGANTSYPRTLLQAADIPAVQATLAGSSSARTLYAGLYAGTGATPPTDNTSSGGRRARATFAKNTAFVLLLNRRPDGAALAPLTETEQTALLSGAQSALETLNPAVEGVVNYTEWQWRSKELIDYLVAYDLLRGAGVPEASLATAKARLQTFAGNLYQQSNQPFFGVSFYAFVKNNHTLMTAAALGMAAVVLNDATSLSTQQQPRNWINAGMYHLDNVLWQDAQRQSDPTAVAGYAEGPYYFKYAFLNCLPFFRAMGHFLPAGPLPYTVGTRTRDIPNPYYDPRYARLYDWITAILLPDGRLPALEDSYVDMGMPELALTGQRRYVRPLALGNLAPQQLNTLNSQLRDITVDMRAAYLAANLQPLAAPADSGLTVLPASGNMVFRSGPDTLATYLHLYGKNGAAQTNSGGHSQADAGSFLLHAYGQLLALDAGYLSYGRRAEVGNATNHNLVLVDGAGPAIGTTGAANDAAAFIQNTFQTSGLRYGEVQTSYQQAGITRKALFVRGTYFILADALAAPVAHTYTWQLHGYGLAGGTPATGTFTDSLTVGAGIWHKNGVQLRAQVVATGGATYAAATGSHELTYNTPEQHTTLLAHATGTSPQFLAALYPYTSAEPRLLAASTAGTATLSSRGAFLDAAFAQADTVLSTVASALPKPLAADGRLNFYSTDSLGNFAQLFVQDGRVLQYGTQPMLQASRRATLSWQQLSGTQFEGYANRATELVLALDFVPGTVTGVGVQRYSYDAAARQLTVTLTQAVRFFVSSVARPLPVELVRFGARRQPDGTVRLSWQTASELRNASFTVERRTETTAFQAVGSRPGRGTSTTPTSYTLDDLTPPTEQTYYRLVQTDLDNTTTYSMVATVPALARQPRVLVQPVPASQELTITFAGTAAGQQVLLFNQLGQLVVRVPYQPQARLGISHLPPGLYQLRLVDAHGQPLAPTEKVLIAR</sequence>
<reference evidence="7 8" key="1">
    <citation type="journal article" date="2011" name="Int. J. Syst. Evol. Microbiol.">
        <title>Hymenobacter yonginensis sp. nov., isolated from a mesotrophic artificial lake.</title>
        <authorList>
            <person name="Joung Y."/>
            <person name="Cho S.H."/>
            <person name="Kim H."/>
            <person name="Kim S.B."/>
            <person name="Joh K."/>
        </authorList>
    </citation>
    <scope>NUCLEOTIDE SEQUENCE [LARGE SCALE GENOMIC DNA]</scope>
    <source>
        <strain evidence="7 8">KCTC 22745</strain>
    </source>
</reference>
<protein>
    <submittedName>
        <fullName evidence="7">Heparinase II/III family protein</fullName>
    </submittedName>
</protein>
<gene>
    <name evidence="7" type="ORF">O9Z63_05375</name>
</gene>
<feature type="signal peptide" evidence="5">
    <location>
        <begin position="1"/>
        <end position="21"/>
    </location>
</feature>
<evidence type="ECO:0000313" key="7">
    <source>
        <dbReference type="EMBL" id="WBO85677.1"/>
    </source>
</evidence>
<evidence type="ECO:0000256" key="3">
    <source>
        <dbReference type="ARBA" id="ARBA00022764"/>
    </source>
</evidence>
<evidence type="ECO:0000256" key="5">
    <source>
        <dbReference type="SAM" id="SignalP"/>
    </source>
</evidence>
<feature type="chain" id="PRO_5046408373" evidence="5">
    <location>
        <begin position="22"/>
        <end position="976"/>
    </location>
</feature>
<dbReference type="RefSeq" id="WP_270128302.1">
    <property type="nucleotide sequence ID" value="NZ_CP115396.1"/>
</dbReference>
<keyword evidence="3" id="KW-0574">Periplasm</keyword>
<dbReference type="SUPFAM" id="SSF48230">
    <property type="entry name" value="Chondroitin AC/alginate lyase"/>
    <property type="match status" value="1"/>
</dbReference>
<dbReference type="Proteomes" id="UP001211872">
    <property type="component" value="Chromosome"/>
</dbReference>
<evidence type="ECO:0000256" key="4">
    <source>
        <dbReference type="ARBA" id="ARBA00023239"/>
    </source>
</evidence>
<keyword evidence="4" id="KW-0456">Lyase</keyword>
<dbReference type="PANTHER" id="PTHR39210">
    <property type="entry name" value="HEPARIN-SULFATE LYASE"/>
    <property type="match status" value="1"/>
</dbReference>
<dbReference type="EMBL" id="CP115396">
    <property type="protein sequence ID" value="WBO85677.1"/>
    <property type="molecule type" value="Genomic_DNA"/>
</dbReference>
<accession>A0ABY7PS11</accession>
<evidence type="ECO:0000256" key="1">
    <source>
        <dbReference type="ARBA" id="ARBA00004418"/>
    </source>
</evidence>
<dbReference type="Pfam" id="PF07940">
    <property type="entry name" value="Hepar_II_III_C"/>
    <property type="match status" value="1"/>
</dbReference>
<comment type="subcellular location">
    <subcellularLocation>
        <location evidence="1">Periplasm</location>
    </subcellularLocation>
</comment>
<evidence type="ECO:0000259" key="6">
    <source>
        <dbReference type="Pfam" id="PF07940"/>
    </source>
</evidence>
<evidence type="ECO:0000313" key="8">
    <source>
        <dbReference type="Proteomes" id="UP001211872"/>
    </source>
</evidence>
<keyword evidence="2 5" id="KW-0732">Signal</keyword>
<dbReference type="InterPro" id="IPR008929">
    <property type="entry name" value="Chondroitin_lyas"/>
</dbReference>
<name>A0ABY7PS11_9BACT</name>
<organism evidence="7 8">
    <name type="scientific">Hymenobacter yonginensis</name>
    <dbReference type="NCBI Taxonomy" id="748197"/>
    <lineage>
        <taxon>Bacteria</taxon>
        <taxon>Pseudomonadati</taxon>
        <taxon>Bacteroidota</taxon>
        <taxon>Cytophagia</taxon>
        <taxon>Cytophagales</taxon>
        <taxon>Hymenobacteraceae</taxon>
        <taxon>Hymenobacter</taxon>
    </lineage>
</organism>
<dbReference type="Gene3D" id="2.60.40.10">
    <property type="entry name" value="Immunoglobulins"/>
    <property type="match status" value="1"/>
</dbReference>
<keyword evidence="8" id="KW-1185">Reference proteome</keyword>
<dbReference type="InterPro" id="IPR012480">
    <property type="entry name" value="Hepar_II_III_C"/>
</dbReference>